<dbReference type="InterPro" id="IPR013154">
    <property type="entry name" value="ADH-like_N"/>
</dbReference>
<accession>A0ABT6Y769</accession>
<evidence type="ECO:0000259" key="2">
    <source>
        <dbReference type="Pfam" id="PF00107"/>
    </source>
</evidence>
<feature type="domain" description="Alcohol dehydrogenase-like N-terminal" evidence="3">
    <location>
        <begin position="25"/>
        <end position="130"/>
    </location>
</feature>
<keyword evidence="5" id="KW-1185">Reference proteome</keyword>
<name>A0ABT6Y769_9BACT</name>
<dbReference type="SUPFAM" id="SSF51735">
    <property type="entry name" value="NAD(P)-binding Rossmann-fold domains"/>
    <property type="match status" value="1"/>
</dbReference>
<dbReference type="Pfam" id="PF00107">
    <property type="entry name" value="ADH_zinc_N"/>
    <property type="match status" value="1"/>
</dbReference>
<gene>
    <name evidence="4" type="ORF">QM524_09370</name>
</gene>
<dbReference type="PANTHER" id="PTHR43401">
    <property type="entry name" value="L-THREONINE 3-DEHYDROGENASE"/>
    <property type="match status" value="1"/>
</dbReference>
<dbReference type="InterPro" id="IPR050129">
    <property type="entry name" value="Zn_alcohol_dh"/>
</dbReference>
<dbReference type="EMBL" id="JASHIF010000008">
    <property type="protein sequence ID" value="MDI9859417.1"/>
    <property type="molecule type" value="Genomic_DNA"/>
</dbReference>
<dbReference type="SUPFAM" id="SSF50129">
    <property type="entry name" value="GroES-like"/>
    <property type="match status" value="1"/>
</dbReference>
<dbReference type="CDD" id="cd08261">
    <property type="entry name" value="Zn_ADH7"/>
    <property type="match status" value="1"/>
</dbReference>
<reference evidence="4 5" key="1">
    <citation type="submission" date="2023-05" db="EMBL/GenBank/DDBJ databases">
        <title>Novel species of genus Flectobacillus isolated from stream in China.</title>
        <authorList>
            <person name="Lu H."/>
        </authorList>
    </citation>
    <scope>NUCLEOTIDE SEQUENCE [LARGE SCALE GENOMIC DNA]</scope>
    <source>
        <strain evidence="4 5">KCTC 42575</strain>
    </source>
</reference>
<dbReference type="Proteomes" id="UP001236507">
    <property type="component" value="Unassembled WGS sequence"/>
</dbReference>
<evidence type="ECO:0000259" key="3">
    <source>
        <dbReference type="Pfam" id="PF08240"/>
    </source>
</evidence>
<dbReference type="Gene3D" id="3.40.50.720">
    <property type="entry name" value="NAD(P)-binding Rossmann-like Domain"/>
    <property type="match status" value="1"/>
</dbReference>
<evidence type="ECO:0000256" key="1">
    <source>
        <dbReference type="ARBA" id="ARBA00023002"/>
    </source>
</evidence>
<dbReference type="InterPro" id="IPR013149">
    <property type="entry name" value="ADH-like_C"/>
</dbReference>
<dbReference type="RefSeq" id="WP_283344365.1">
    <property type="nucleotide sequence ID" value="NZ_JASHIF010000008.1"/>
</dbReference>
<dbReference type="InterPro" id="IPR011032">
    <property type="entry name" value="GroES-like_sf"/>
</dbReference>
<dbReference type="PANTHER" id="PTHR43401:SF3">
    <property type="entry name" value="L-GALACTONATE-5-DEHYDROGENASE"/>
    <property type="match status" value="1"/>
</dbReference>
<evidence type="ECO:0000313" key="5">
    <source>
        <dbReference type="Proteomes" id="UP001236507"/>
    </source>
</evidence>
<dbReference type="InterPro" id="IPR036291">
    <property type="entry name" value="NAD(P)-bd_dom_sf"/>
</dbReference>
<proteinExistence type="predicted"/>
<organism evidence="4 5">
    <name type="scientific">Flectobacillus roseus</name>
    <dbReference type="NCBI Taxonomy" id="502259"/>
    <lineage>
        <taxon>Bacteria</taxon>
        <taxon>Pseudomonadati</taxon>
        <taxon>Bacteroidota</taxon>
        <taxon>Cytophagia</taxon>
        <taxon>Cytophagales</taxon>
        <taxon>Flectobacillaceae</taxon>
        <taxon>Flectobacillus</taxon>
    </lineage>
</organism>
<dbReference type="Pfam" id="PF08240">
    <property type="entry name" value="ADH_N"/>
    <property type="match status" value="1"/>
</dbReference>
<comment type="caution">
    <text evidence="4">The sequence shown here is derived from an EMBL/GenBank/DDBJ whole genome shotgun (WGS) entry which is preliminary data.</text>
</comment>
<sequence length="338" mass="37380">MKTLTLLQPESFAYSDTEKPSSLLPNEVLVKVHKIGICGTDYHAFWGRQPFFQYPRILGHELGVEVIAIGSEVTEVTTGQKCAVEPYLNCGKCWACERDLGNCCENLQVMGVHTDGGMREYIKVPAHKLHVSDKLNYEQLALVETLGIGAHAVERANVQSNDLVLVVGAGPIGLSVLEFVKLRGAKVAVVDRNIQRLDFCLEHKKADASIIANDQTVEQILEVFGGKMPTVVLDATGSPASMHQSFNYLAAGGRLVFVGLYQGDYQFNDPSFHKRELTIMGSRNSKPNNFKEIIAAMETGELSVDSWISHRITFEEVAEQLPKLYTEPSLVKAIISWE</sequence>
<feature type="domain" description="Alcohol dehydrogenase-like C-terminal" evidence="2">
    <location>
        <begin position="171"/>
        <end position="297"/>
    </location>
</feature>
<dbReference type="Gene3D" id="3.90.180.10">
    <property type="entry name" value="Medium-chain alcohol dehydrogenases, catalytic domain"/>
    <property type="match status" value="1"/>
</dbReference>
<keyword evidence="1" id="KW-0560">Oxidoreductase</keyword>
<protein>
    <submittedName>
        <fullName evidence="4">Zinc-binding alcohol dehydrogenase family protein</fullName>
    </submittedName>
</protein>
<evidence type="ECO:0000313" key="4">
    <source>
        <dbReference type="EMBL" id="MDI9859417.1"/>
    </source>
</evidence>